<keyword evidence="5" id="KW-0843">Virulence</keyword>
<evidence type="ECO:0000313" key="8">
    <source>
        <dbReference type="EMBL" id="XBS70071.1"/>
    </source>
</evidence>
<evidence type="ECO:0000256" key="5">
    <source>
        <dbReference type="ARBA" id="ARBA00023026"/>
    </source>
</evidence>
<dbReference type="PANTHER" id="PTHR14136">
    <property type="entry name" value="BTB_POZ DOMAIN-CONTAINING PROTEIN KCTD9"/>
    <property type="match status" value="1"/>
</dbReference>
<evidence type="ECO:0000256" key="3">
    <source>
        <dbReference type="ARBA" id="ARBA00022525"/>
    </source>
</evidence>
<keyword evidence="6" id="KW-0472">Membrane</keyword>
<protein>
    <submittedName>
        <fullName evidence="8">Pentapeptide repeat-containing protein</fullName>
    </submittedName>
</protein>
<organism evidence="8">
    <name type="scientific">Acerihabitans sp. KWT182</name>
    <dbReference type="NCBI Taxonomy" id="3157919"/>
    <lineage>
        <taxon>Bacteria</taxon>
        <taxon>Pseudomonadati</taxon>
        <taxon>Pseudomonadota</taxon>
        <taxon>Gammaproteobacteria</taxon>
        <taxon>Enterobacterales</taxon>
        <taxon>Pectobacteriaceae</taxon>
        <taxon>Acerihabitans</taxon>
    </lineage>
</organism>
<gene>
    <name evidence="8" type="ORF">ABK905_01820</name>
</gene>
<name>A0AAU7QCH7_9GAMM</name>
<evidence type="ECO:0000256" key="2">
    <source>
        <dbReference type="ARBA" id="ARBA00004613"/>
    </source>
</evidence>
<keyword evidence="4" id="KW-0677">Repeat</keyword>
<comment type="subcellular location">
    <subcellularLocation>
        <location evidence="1">Membrane</location>
    </subcellularLocation>
    <subcellularLocation>
        <location evidence="2">Secreted</location>
    </subcellularLocation>
</comment>
<dbReference type="InterPro" id="IPR048984">
    <property type="entry name" value="PipB2_N"/>
</dbReference>
<evidence type="ECO:0000256" key="1">
    <source>
        <dbReference type="ARBA" id="ARBA00004370"/>
    </source>
</evidence>
<feature type="domain" description="Secreted effector protein PipB2 N-terminal" evidence="7">
    <location>
        <begin position="28"/>
        <end position="134"/>
    </location>
</feature>
<dbReference type="InterPro" id="IPR051082">
    <property type="entry name" value="Pentapeptide-BTB/POZ_domain"/>
</dbReference>
<dbReference type="Gene3D" id="2.160.20.80">
    <property type="entry name" value="E3 ubiquitin-protein ligase SopA"/>
    <property type="match status" value="1"/>
</dbReference>
<dbReference type="Pfam" id="PF00805">
    <property type="entry name" value="Pentapeptide"/>
    <property type="match status" value="2"/>
</dbReference>
<dbReference type="InterPro" id="IPR001646">
    <property type="entry name" value="5peptide_repeat"/>
</dbReference>
<proteinExistence type="predicted"/>
<accession>A0AAU7QCH7</accession>
<dbReference type="SUPFAM" id="SSF141571">
    <property type="entry name" value="Pentapeptide repeat-like"/>
    <property type="match status" value="1"/>
</dbReference>
<dbReference type="GO" id="GO:0016020">
    <property type="term" value="C:membrane"/>
    <property type="evidence" value="ECO:0007669"/>
    <property type="project" value="UniProtKB-SubCell"/>
</dbReference>
<evidence type="ECO:0000256" key="4">
    <source>
        <dbReference type="ARBA" id="ARBA00022737"/>
    </source>
</evidence>
<dbReference type="PANTHER" id="PTHR14136:SF17">
    <property type="entry name" value="BTB_POZ DOMAIN-CONTAINING PROTEIN KCTD9"/>
    <property type="match status" value="1"/>
</dbReference>
<sequence>MTSMNINHVNTMAQLLSNDGTLRAKDKAGSLKNIFEFIVNFISFGSVQNKRARQYEAFVENMAAELFKSEPSDKFSRIPERLNFNYSGYDIVFTLPGENADKADFVSLCVSKNGEKIESTVDKKTFCRICTAMLICKMCDVPLTPVLLTDKGCINLAGANLPNADLRGMNLGDADFGGANLTGANLEDANLEGANLKGANLEKATLMRAILKHADASEANLRGAHLKETNLKNANFEQAVLIRAHLESADASEAKFMKADLSFAYLEKARFDKSDLRDASLKCVNMCEGRFDMARLGNADMSGAVAMKTHLERADMRGGLYSSMPR</sequence>
<evidence type="ECO:0000259" key="7">
    <source>
        <dbReference type="Pfam" id="PF21684"/>
    </source>
</evidence>
<reference evidence="8" key="1">
    <citation type="submission" date="2024-06" db="EMBL/GenBank/DDBJ databases">
        <authorList>
            <person name="Coelho C."/>
            <person name="Bento M."/>
            <person name="Garcia E."/>
            <person name="Camelo A."/>
            <person name="Brandao I."/>
            <person name="Espirito Santo C."/>
            <person name="Trovao J."/>
            <person name="Verissimo A."/>
            <person name="Costa J."/>
            <person name="Tiago I."/>
        </authorList>
    </citation>
    <scope>NUCLEOTIDE SEQUENCE</scope>
    <source>
        <strain evidence="8">KWT182</strain>
    </source>
</reference>
<dbReference type="AlphaFoldDB" id="A0AAU7QCH7"/>
<dbReference type="Pfam" id="PF21684">
    <property type="entry name" value="PipB2_N"/>
    <property type="match status" value="1"/>
</dbReference>
<evidence type="ECO:0000256" key="6">
    <source>
        <dbReference type="ARBA" id="ARBA00023136"/>
    </source>
</evidence>
<dbReference type="GO" id="GO:0005576">
    <property type="term" value="C:extracellular region"/>
    <property type="evidence" value="ECO:0007669"/>
    <property type="project" value="UniProtKB-SubCell"/>
</dbReference>
<keyword evidence="3" id="KW-0964">Secreted</keyword>
<dbReference type="EMBL" id="CP157947">
    <property type="protein sequence ID" value="XBS70071.1"/>
    <property type="molecule type" value="Genomic_DNA"/>
</dbReference>
<dbReference type="Gene3D" id="3.30.2450.10">
    <property type="entry name" value="Secreted effector protein pipB2"/>
    <property type="match status" value="1"/>
</dbReference>